<comment type="caution">
    <text evidence="1">The sequence shown here is derived from an EMBL/GenBank/DDBJ whole genome shotgun (WGS) entry which is preliminary data.</text>
</comment>
<gene>
    <name evidence="1" type="ORF">D5S18_05595</name>
</gene>
<name>A0A3A4KML6_9NOCA</name>
<dbReference type="RefSeq" id="WP_120038698.1">
    <property type="nucleotide sequence ID" value="NZ_QZFU01000013.1"/>
</dbReference>
<dbReference type="OrthoDB" id="4332009at2"/>
<dbReference type="AlphaFoldDB" id="A0A3A4KML6"/>
<dbReference type="EMBL" id="QZFU01000013">
    <property type="protein sequence ID" value="RJO78377.1"/>
    <property type="molecule type" value="Genomic_DNA"/>
</dbReference>
<protein>
    <recommendedName>
        <fullName evidence="3">DUF1963 domain-containing protein</fullName>
    </recommendedName>
</protein>
<accession>A0A3A4KML6</accession>
<evidence type="ECO:0008006" key="3">
    <source>
        <dbReference type="Google" id="ProtNLM"/>
    </source>
</evidence>
<evidence type="ECO:0000313" key="2">
    <source>
        <dbReference type="Proteomes" id="UP000266677"/>
    </source>
</evidence>
<organism evidence="1 2">
    <name type="scientific">Nocardia panacis</name>
    <dbReference type="NCBI Taxonomy" id="2340916"/>
    <lineage>
        <taxon>Bacteria</taxon>
        <taxon>Bacillati</taxon>
        <taxon>Actinomycetota</taxon>
        <taxon>Actinomycetes</taxon>
        <taxon>Mycobacteriales</taxon>
        <taxon>Nocardiaceae</taxon>
        <taxon>Nocardia</taxon>
    </lineage>
</organism>
<dbReference type="Gene3D" id="2.30.320.10">
    <property type="entry name" value="YwqG-like"/>
    <property type="match status" value="1"/>
</dbReference>
<proteinExistence type="predicted"/>
<sequence>MTRTTPPRAVDVAAACPALAPLARPATRLHPRSGTPSVYDSSIGGPLLWPTDEPWPHCHGPHDWNFLTDAWNPHGLNPLQSLADAKLTRHNPVPWRRTADVPNAMLPVAQLYTRDVPGLRPPPGKDLLQILWCPLDNADAMPETALVWRTAADVTDILNTPPMPATVDYGYSYIPLPCTVESERIIEYPSDFEKLGSEPLEQMRQWASRQQTGIDPDDIKSWFKDNICVAPGWKVGGHIQWGTTDPFPQPCPTCGTETEPLLTVASCEWDGGTHSWIPYEDQALADDYSTTIGPDVTIARGYKMILRVCPTSPDHPHVQLMQ</sequence>
<dbReference type="Proteomes" id="UP000266677">
    <property type="component" value="Unassembled WGS sequence"/>
</dbReference>
<evidence type="ECO:0000313" key="1">
    <source>
        <dbReference type="EMBL" id="RJO78377.1"/>
    </source>
</evidence>
<reference evidence="1 2" key="1">
    <citation type="submission" date="2018-09" db="EMBL/GenBank/DDBJ databases">
        <title>YIM PH21274 draft genome.</title>
        <authorList>
            <person name="Miao C."/>
        </authorList>
    </citation>
    <scope>NUCLEOTIDE SEQUENCE [LARGE SCALE GENOMIC DNA]</scope>
    <source>
        <strain evidence="1 2">YIM PH 21724</strain>
    </source>
</reference>
<keyword evidence="2" id="KW-1185">Reference proteome</keyword>